<dbReference type="PANTHER" id="PTHR11697">
    <property type="entry name" value="GENERAL TRANSCRIPTION FACTOR 2-RELATED ZINC FINGER PROTEIN"/>
    <property type="match status" value="1"/>
</dbReference>
<evidence type="ECO:0000259" key="2">
    <source>
        <dbReference type="SMART" id="SM00597"/>
    </source>
</evidence>
<dbReference type="AlphaFoldDB" id="A0AAP0GDA2"/>
<dbReference type="PANTHER" id="PTHR11697:SF230">
    <property type="entry name" value="ZINC FINGER, MYM DOMAIN CONTAINING 1"/>
    <property type="match status" value="1"/>
</dbReference>
<dbReference type="Pfam" id="PF14291">
    <property type="entry name" value="DUF4371"/>
    <property type="match status" value="1"/>
</dbReference>
<dbReference type="InterPro" id="IPR055298">
    <property type="entry name" value="AtLOH3-like"/>
</dbReference>
<feature type="domain" description="TTF-type" evidence="2">
    <location>
        <begin position="266"/>
        <end position="361"/>
    </location>
</feature>
<dbReference type="SMART" id="SM00597">
    <property type="entry name" value="ZnF_TTF"/>
    <property type="match status" value="1"/>
</dbReference>
<dbReference type="EMBL" id="JBBWWQ010000003">
    <property type="protein sequence ID" value="KAK8952091.1"/>
    <property type="molecule type" value="Genomic_DNA"/>
</dbReference>
<comment type="caution">
    <text evidence="3">The sequence shown here is derived from an EMBL/GenBank/DDBJ whole genome shotgun (WGS) entry which is preliminary data.</text>
</comment>
<dbReference type="SUPFAM" id="SSF53098">
    <property type="entry name" value="Ribonuclease H-like"/>
    <property type="match status" value="1"/>
</dbReference>
<protein>
    <recommendedName>
        <fullName evidence="2">TTF-type domain-containing protein</fullName>
    </recommendedName>
</protein>
<dbReference type="Pfam" id="PF05699">
    <property type="entry name" value="Dimer_Tnp_hAT"/>
    <property type="match status" value="1"/>
</dbReference>
<gene>
    <name evidence="3" type="ORF">KSP39_PZI003292</name>
</gene>
<keyword evidence="4" id="KW-1185">Reference proteome</keyword>
<keyword evidence="1" id="KW-1133">Transmembrane helix</keyword>
<evidence type="ECO:0000256" key="1">
    <source>
        <dbReference type="SAM" id="Phobius"/>
    </source>
</evidence>
<dbReference type="GO" id="GO:0046983">
    <property type="term" value="F:protein dimerization activity"/>
    <property type="evidence" value="ECO:0007669"/>
    <property type="project" value="InterPro"/>
</dbReference>
<organism evidence="3 4">
    <name type="scientific">Platanthera zijinensis</name>
    <dbReference type="NCBI Taxonomy" id="2320716"/>
    <lineage>
        <taxon>Eukaryota</taxon>
        <taxon>Viridiplantae</taxon>
        <taxon>Streptophyta</taxon>
        <taxon>Embryophyta</taxon>
        <taxon>Tracheophyta</taxon>
        <taxon>Spermatophyta</taxon>
        <taxon>Magnoliopsida</taxon>
        <taxon>Liliopsida</taxon>
        <taxon>Asparagales</taxon>
        <taxon>Orchidaceae</taxon>
        <taxon>Orchidoideae</taxon>
        <taxon>Orchideae</taxon>
        <taxon>Orchidinae</taxon>
        <taxon>Platanthera</taxon>
    </lineage>
</organism>
<keyword evidence="1" id="KW-0812">Transmembrane</keyword>
<sequence length="971" mass="110401">MTSTSPGDIARLDTIDLGCDNGEYRAPAFGITPFSQEGENRRLVSGVQVLVRLREKSLSCVQRLDWAPTPVPSRQALTLPPFHNPHFRSSSFPNPQFGSSPKAPTFPAWQRASNHCFGVRNRYFPVPAQSAQTAVRCSQDPSGVRTPAVRPPDLDTVRNRSIGIILLAFLLLLSVFSKSVMDKYFKVLPKSGSHICEKNDSERLQLDAKRAKKEVNIDNRASDPGLRCRISDYPINDRDDVRRYYLLKGPCQPKTHEFPRTIIGNISRKFNPAWFEHFPSWLEYSIEKDAAFCLFCYLFKQEMGQQSGGDSFVIDGFKNWKKGFAKFKEHVGGPTSIHNRAVILCNNLMDSRQHIDTSFHKQTDQAKEDYRTRLTATINCIRFLIRQGLALRGNDESDASLNQGNFLELLRFLGNHNESISKVILQNAPENHKLTAPDIQKDIINAMAVETTSLIIKDIGENFFSILLDESRDISTKEQMAIALRYVDRTGQVIERFVGIVHVSDTSAQSLKLALLQFFSEHGLSITRIRGQGYDGASNMRGEFNGLKTLIMNENSSAYYVHCFAHQLQLALVAVAKSNVQVAWLFDMVSAVTNIITVSCKRQELLHVSQFTKIIEGLQSGELSGGTGINQMRNLKRAGDTRWGSHFGSLLSLIGLFSSVIDVLEIVQNDRHSSSEQKASTFALLDVIQTFDFVIILFLMKNILGITNSLSQSLQRKDLDIVNAMNLVRISKQLLQNMRDEGWENLLKQVSAFCCKYKIDIPDMDTLYIARGRSRRRVHEMTNIHYYRAELYYVVIDTQLQELNNRFTEITTELLLCMTCLSPMDSFSLFDKQKLIRLAEFYPFEFSRIDLIELESQLDTYILDVRSDNDLSDISGIDELAKKLIEKRKNIIYPLVYLLVNLVLVLPVATATVERAFSAMKIVKNRLRNRMGDSLMNDCLVTYIEKDIFDSIENETIIQRFQNMKSRRGQL</sequence>
<dbReference type="InterPro" id="IPR012337">
    <property type="entry name" value="RNaseH-like_sf"/>
</dbReference>
<evidence type="ECO:0000313" key="4">
    <source>
        <dbReference type="Proteomes" id="UP001418222"/>
    </source>
</evidence>
<dbReference type="Proteomes" id="UP001418222">
    <property type="component" value="Unassembled WGS sequence"/>
</dbReference>
<evidence type="ECO:0000313" key="3">
    <source>
        <dbReference type="EMBL" id="KAK8952091.1"/>
    </source>
</evidence>
<keyword evidence="1" id="KW-0472">Membrane</keyword>
<reference evidence="3 4" key="1">
    <citation type="journal article" date="2022" name="Nat. Plants">
        <title>Genomes of leafy and leafless Platanthera orchids illuminate the evolution of mycoheterotrophy.</title>
        <authorList>
            <person name="Li M.H."/>
            <person name="Liu K.W."/>
            <person name="Li Z."/>
            <person name="Lu H.C."/>
            <person name="Ye Q.L."/>
            <person name="Zhang D."/>
            <person name="Wang J.Y."/>
            <person name="Li Y.F."/>
            <person name="Zhong Z.M."/>
            <person name="Liu X."/>
            <person name="Yu X."/>
            <person name="Liu D.K."/>
            <person name="Tu X.D."/>
            <person name="Liu B."/>
            <person name="Hao Y."/>
            <person name="Liao X.Y."/>
            <person name="Jiang Y.T."/>
            <person name="Sun W.H."/>
            <person name="Chen J."/>
            <person name="Chen Y.Q."/>
            <person name="Ai Y."/>
            <person name="Zhai J.W."/>
            <person name="Wu S.S."/>
            <person name="Zhou Z."/>
            <person name="Hsiao Y.Y."/>
            <person name="Wu W.L."/>
            <person name="Chen Y.Y."/>
            <person name="Lin Y.F."/>
            <person name="Hsu J.L."/>
            <person name="Li C.Y."/>
            <person name="Wang Z.W."/>
            <person name="Zhao X."/>
            <person name="Zhong W.Y."/>
            <person name="Ma X.K."/>
            <person name="Ma L."/>
            <person name="Huang J."/>
            <person name="Chen G.Z."/>
            <person name="Huang M.Z."/>
            <person name="Huang L."/>
            <person name="Peng D.H."/>
            <person name="Luo Y.B."/>
            <person name="Zou S.Q."/>
            <person name="Chen S.P."/>
            <person name="Lan S."/>
            <person name="Tsai W.C."/>
            <person name="Van de Peer Y."/>
            <person name="Liu Z.J."/>
        </authorList>
    </citation>
    <scope>NUCLEOTIDE SEQUENCE [LARGE SCALE GENOMIC DNA]</scope>
    <source>
        <strain evidence="3">Lor287</strain>
    </source>
</reference>
<dbReference type="InterPro" id="IPR008906">
    <property type="entry name" value="HATC_C_dom"/>
</dbReference>
<name>A0AAP0GDA2_9ASPA</name>
<dbReference type="InterPro" id="IPR006580">
    <property type="entry name" value="Znf_TTF"/>
</dbReference>
<feature type="transmembrane region" description="Helical" evidence="1">
    <location>
        <begin position="891"/>
        <end position="913"/>
    </location>
</feature>
<proteinExistence type="predicted"/>
<accession>A0AAP0GDA2</accession>
<dbReference type="InterPro" id="IPR025398">
    <property type="entry name" value="DUF4371"/>
</dbReference>